<dbReference type="EMBL" id="JAVUPU010000009">
    <property type="protein sequence ID" value="MDT9600546.1"/>
    <property type="molecule type" value="Genomic_DNA"/>
</dbReference>
<evidence type="ECO:0000256" key="8">
    <source>
        <dbReference type="RuleBase" id="RU000683"/>
    </source>
</evidence>
<keyword evidence="4 8" id="KW-0058">Aromatic hydrocarbons catabolism</keyword>
<gene>
    <name evidence="10" type="ORF">RQX22_16420</name>
</gene>
<dbReference type="Pfam" id="PF00903">
    <property type="entry name" value="Glyoxalase"/>
    <property type="match status" value="1"/>
</dbReference>
<keyword evidence="6 8" id="KW-0560">Oxidoreductase</keyword>
<dbReference type="InterPro" id="IPR037523">
    <property type="entry name" value="VOC_core"/>
</dbReference>
<keyword evidence="3" id="KW-0479">Metal-binding</keyword>
<proteinExistence type="inferred from homology"/>
<comment type="caution">
    <text evidence="10">The sequence shown here is derived from an EMBL/GenBank/DDBJ whole genome shotgun (WGS) entry which is preliminary data.</text>
</comment>
<evidence type="ECO:0000313" key="10">
    <source>
        <dbReference type="EMBL" id="MDT9600546.1"/>
    </source>
</evidence>
<dbReference type="PANTHER" id="PTHR21366:SF30">
    <property type="entry name" value="BLL2330 PROTEIN"/>
    <property type="match status" value="1"/>
</dbReference>
<dbReference type="InterPro" id="IPR029068">
    <property type="entry name" value="Glyas_Bleomycin-R_OHBP_Dase"/>
</dbReference>
<keyword evidence="7 8" id="KW-0408">Iron</keyword>
<accession>A0ABU3QAV8</accession>
<comment type="similarity">
    <text evidence="2 8">Belongs to the extradiol ring-cleavage dioxygenase family.</text>
</comment>
<organism evidence="10 11">
    <name type="scientific">Sphingosinicella rhizophila</name>
    <dbReference type="NCBI Taxonomy" id="3050082"/>
    <lineage>
        <taxon>Bacteria</taxon>
        <taxon>Pseudomonadati</taxon>
        <taxon>Pseudomonadota</taxon>
        <taxon>Alphaproteobacteria</taxon>
        <taxon>Sphingomonadales</taxon>
        <taxon>Sphingosinicellaceae</taxon>
        <taxon>Sphingosinicella</taxon>
    </lineage>
</organism>
<dbReference type="Proteomes" id="UP001259572">
    <property type="component" value="Unassembled WGS sequence"/>
</dbReference>
<evidence type="ECO:0000256" key="6">
    <source>
        <dbReference type="ARBA" id="ARBA00023002"/>
    </source>
</evidence>
<dbReference type="InterPro" id="IPR050383">
    <property type="entry name" value="GlyoxalaseI/FosfomycinResist"/>
</dbReference>
<keyword evidence="11" id="KW-1185">Reference proteome</keyword>
<dbReference type="InterPro" id="IPR000486">
    <property type="entry name" value="Xdiol_ring_cleave_dOase_1/2"/>
</dbReference>
<comment type="cofactor">
    <cofactor evidence="1 8">
        <name>Fe(2+)</name>
        <dbReference type="ChEBI" id="CHEBI:29033"/>
    </cofactor>
</comment>
<evidence type="ECO:0000256" key="2">
    <source>
        <dbReference type="ARBA" id="ARBA00008784"/>
    </source>
</evidence>
<evidence type="ECO:0000256" key="5">
    <source>
        <dbReference type="ARBA" id="ARBA00022964"/>
    </source>
</evidence>
<evidence type="ECO:0000256" key="7">
    <source>
        <dbReference type="ARBA" id="ARBA00023004"/>
    </source>
</evidence>
<dbReference type="InterPro" id="IPR004360">
    <property type="entry name" value="Glyas_Fos-R_dOase_dom"/>
</dbReference>
<name>A0ABU3QAV8_9SPHN</name>
<dbReference type="PROSITE" id="PS00082">
    <property type="entry name" value="EXTRADIOL_DIOXYGENAS"/>
    <property type="match status" value="1"/>
</dbReference>
<dbReference type="PANTHER" id="PTHR21366">
    <property type="entry name" value="GLYOXALASE FAMILY PROTEIN"/>
    <property type="match status" value="1"/>
</dbReference>
<evidence type="ECO:0000256" key="4">
    <source>
        <dbReference type="ARBA" id="ARBA00022797"/>
    </source>
</evidence>
<sequence>MLRRFNHVAFRCNDARETVDFYTKALGLTFAHAVSNDVVPSVQQYCPHIHIFFELGDGSYIAFFEVPTVPEAIPDTNTPSWVQHVSFDVADDSALHEGKRLLENYGVEVLGPVDHEFAHSIYFFDPNGHRLELTHWLENESSDRARYRAEAGPLLEQWEERKAKGLISSQSAAG</sequence>
<dbReference type="Gene3D" id="3.10.180.10">
    <property type="entry name" value="2,3-Dihydroxybiphenyl 1,2-Dioxygenase, domain 1"/>
    <property type="match status" value="1"/>
</dbReference>
<feature type="domain" description="VOC" evidence="9">
    <location>
        <begin position="4"/>
        <end position="136"/>
    </location>
</feature>
<dbReference type="SUPFAM" id="SSF54593">
    <property type="entry name" value="Glyoxalase/Bleomycin resistance protein/Dihydroxybiphenyl dioxygenase"/>
    <property type="match status" value="1"/>
</dbReference>
<evidence type="ECO:0000256" key="1">
    <source>
        <dbReference type="ARBA" id="ARBA00001954"/>
    </source>
</evidence>
<dbReference type="PROSITE" id="PS51819">
    <property type="entry name" value="VOC"/>
    <property type="match status" value="1"/>
</dbReference>
<keyword evidence="5 8" id="KW-0223">Dioxygenase</keyword>
<protein>
    <submittedName>
        <fullName evidence="10">VOC family protein</fullName>
    </submittedName>
</protein>
<evidence type="ECO:0000256" key="3">
    <source>
        <dbReference type="ARBA" id="ARBA00022723"/>
    </source>
</evidence>
<evidence type="ECO:0000313" key="11">
    <source>
        <dbReference type="Proteomes" id="UP001259572"/>
    </source>
</evidence>
<dbReference type="RefSeq" id="WP_315727831.1">
    <property type="nucleotide sequence ID" value="NZ_JAVUPU010000009.1"/>
</dbReference>
<dbReference type="CDD" id="cd06587">
    <property type="entry name" value="VOC"/>
    <property type="match status" value="1"/>
</dbReference>
<reference evidence="10 11" key="1">
    <citation type="submission" date="2023-05" db="EMBL/GenBank/DDBJ databases">
        <authorList>
            <person name="Guo Y."/>
        </authorList>
    </citation>
    <scope>NUCLEOTIDE SEQUENCE [LARGE SCALE GENOMIC DNA]</scope>
    <source>
        <strain evidence="10 11">GR2756</strain>
    </source>
</reference>
<evidence type="ECO:0000259" key="9">
    <source>
        <dbReference type="PROSITE" id="PS51819"/>
    </source>
</evidence>